<dbReference type="Pfam" id="PF14134">
    <property type="entry name" value="DUF4301"/>
    <property type="match status" value="1"/>
</dbReference>
<dbReference type="InterPro" id="IPR029044">
    <property type="entry name" value="Nucleotide-diphossugar_trans"/>
</dbReference>
<dbReference type="RefSeq" id="WP_173299605.1">
    <property type="nucleotide sequence ID" value="NZ_JABRWQ010000001.1"/>
</dbReference>
<comment type="caution">
    <text evidence="2">The sequence shown here is derived from an EMBL/GenBank/DDBJ whole genome shotgun (WGS) entry which is preliminary data.</text>
</comment>
<protein>
    <submittedName>
        <fullName evidence="2">DUF4301 family protein</fullName>
    </submittedName>
</protein>
<name>A0ABX2E090_9FLAO</name>
<dbReference type="Proteomes" id="UP000805085">
    <property type="component" value="Unassembled WGS sequence"/>
</dbReference>
<sequence length="519" mass="59318">MKFSTKDIKQIELKGLKQESVTKQIELFKTGIPFTNISEAATINNGITALSDERIKAFVKVFETEKDNKSLLKFVPASGAATRMFKFLFQFVNEYNADEQSLNSYINKNKIKELSLFMVGMEKFPFYNQVLELLKSRGIDFEALPNQEKVWLFAKTMLDESELNFGNQPKGLLPFHKYKKNHVSTAFEEHLYEAALYASSKGLAKLHFTISEAHKDKFTEEFKKIQKDVEENTGVTFDISFSYQQQSTDTIAVTLKNKPFKEADGSILFRPSGHGALLKNLNALDSDIIFVKNIDNVVVYKYKEEISKYKKVLAGILLQLQSQIFNYLHTLNTKDITDATFKTIENFLSSDLSIKISDEYKKYTNHYKIEYLQEKLNRPIRICGMVKNEGEPGGGPFWVKDEKSNQSLQIVESAQINLDDHKQANLLKNATHFNPVDLVCGVKNYKGEKFDLENYVDHNAAFITQKTKNGKDLKALELPGLWNGSMADWITIFVEVPIITFNPVKTVNDLLKAPHQIKE</sequence>
<dbReference type="InterPro" id="IPR025393">
    <property type="entry name" value="DUF4301"/>
</dbReference>
<evidence type="ECO:0000313" key="3">
    <source>
        <dbReference type="Proteomes" id="UP000805085"/>
    </source>
</evidence>
<keyword evidence="3" id="KW-1185">Reference proteome</keyword>
<reference evidence="2 3" key="1">
    <citation type="journal article" date="2015" name="Int. J. Syst. Evol. Microbiol.">
        <title>Winogradskyella litoriviva sp. nov., isolated from coastal seawater.</title>
        <authorList>
            <person name="Nedashkovskaya O.I."/>
            <person name="Kukhlevskiy A.D."/>
            <person name="Zhukova N.V."/>
            <person name="Kim S.J."/>
            <person name="Rhee S.K."/>
            <person name="Mikhailov V.V."/>
        </authorList>
    </citation>
    <scope>NUCLEOTIDE SEQUENCE [LARGE SCALE GENOMIC DNA]</scope>
    <source>
        <strain evidence="2 3">KMM6491</strain>
    </source>
</reference>
<accession>A0ABX2E090</accession>
<dbReference type="EMBL" id="JABRWQ010000001">
    <property type="protein sequence ID" value="NRD21943.1"/>
    <property type="molecule type" value="Genomic_DNA"/>
</dbReference>
<gene>
    <name evidence="2" type="ORF">HNV10_01735</name>
</gene>
<evidence type="ECO:0000313" key="2">
    <source>
        <dbReference type="EMBL" id="NRD21943.1"/>
    </source>
</evidence>
<evidence type="ECO:0000259" key="1">
    <source>
        <dbReference type="Pfam" id="PF14134"/>
    </source>
</evidence>
<feature type="domain" description="DUF4301" evidence="1">
    <location>
        <begin position="5"/>
        <end position="516"/>
    </location>
</feature>
<proteinExistence type="predicted"/>
<dbReference type="SUPFAM" id="SSF53448">
    <property type="entry name" value="Nucleotide-diphospho-sugar transferases"/>
    <property type="match status" value="1"/>
</dbReference>
<organism evidence="2 3">
    <name type="scientific">Winogradskyella litoriviva</name>
    <dbReference type="NCBI Taxonomy" id="1220182"/>
    <lineage>
        <taxon>Bacteria</taxon>
        <taxon>Pseudomonadati</taxon>
        <taxon>Bacteroidota</taxon>
        <taxon>Flavobacteriia</taxon>
        <taxon>Flavobacteriales</taxon>
        <taxon>Flavobacteriaceae</taxon>
        <taxon>Winogradskyella</taxon>
    </lineage>
</organism>